<dbReference type="AlphaFoldDB" id="A0A6A6U369"/>
<dbReference type="PANTHER" id="PTHR28268:SF1">
    <property type="entry name" value="MICOS SUBUNIT MIC26"/>
    <property type="match status" value="1"/>
</dbReference>
<reference evidence="3" key="1">
    <citation type="journal article" date="2020" name="Stud. Mycol.">
        <title>101 Dothideomycetes genomes: a test case for predicting lifestyles and emergence of pathogens.</title>
        <authorList>
            <person name="Haridas S."/>
            <person name="Albert R."/>
            <person name="Binder M."/>
            <person name="Bloem J."/>
            <person name="Labutti K."/>
            <person name="Salamov A."/>
            <person name="Andreopoulos B."/>
            <person name="Baker S."/>
            <person name="Barry K."/>
            <person name="Bills G."/>
            <person name="Bluhm B."/>
            <person name="Cannon C."/>
            <person name="Castanera R."/>
            <person name="Culley D."/>
            <person name="Daum C."/>
            <person name="Ezra D."/>
            <person name="Gonzalez J."/>
            <person name="Henrissat B."/>
            <person name="Kuo A."/>
            <person name="Liang C."/>
            <person name="Lipzen A."/>
            <person name="Lutzoni F."/>
            <person name="Magnuson J."/>
            <person name="Mondo S."/>
            <person name="Nolan M."/>
            <person name="Ohm R."/>
            <person name="Pangilinan J."/>
            <person name="Park H.-J."/>
            <person name="Ramirez L."/>
            <person name="Alfaro M."/>
            <person name="Sun H."/>
            <person name="Tritt A."/>
            <person name="Yoshinaga Y."/>
            <person name="Zwiers L.-H."/>
            <person name="Turgeon B."/>
            <person name="Goodwin S."/>
            <person name="Spatafora J."/>
            <person name="Crous P."/>
            <person name="Grigoriev I."/>
        </authorList>
    </citation>
    <scope>NUCLEOTIDE SEQUENCE</scope>
    <source>
        <strain evidence="3">CBS 115976</strain>
    </source>
</reference>
<evidence type="ECO:0000256" key="2">
    <source>
        <dbReference type="SAM" id="MobiDB-lite"/>
    </source>
</evidence>
<dbReference type="GO" id="GO:0044284">
    <property type="term" value="C:mitochondrial crista junction"/>
    <property type="evidence" value="ECO:0007669"/>
    <property type="project" value="TreeGrafter"/>
</dbReference>
<comment type="subunit">
    <text evidence="1">Component of the mitochondrial contact site and cristae organizing system (MICOS) complex.</text>
</comment>
<dbReference type="InterPro" id="IPR033181">
    <property type="entry name" value="Mic26_fungi"/>
</dbReference>
<feature type="region of interest" description="Disordered" evidence="2">
    <location>
        <begin position="42"/>
        <end position="76"/>
    </location>
</feature>
<sequence>MASRSILRHRAVAPTIAGMAVAIVLTPRSALHADTAPRWDEDVLKTSRKPIYDDPAESDNHESIPTRPKPSQLPTPTDRLTVQIARSRLFIHQHAASLEDRANALASRAFHLEHNFTSTLAGLAPSRQSGEVIMPNAIYVLVSGMGASVLVRNRNILLRATAPLAVGLAAANYLLPATMKNVGGLVWRWEQKWPVLAEGHKKTQERVENFVRTGIEHSKMGKVMLEDKIGGARENLEGWVSRGR</sequence>
<comment type="function">
    <text evidence="1">Component of the MICOS complex, a large protein complex of the mitochondrial inner membrane that plays crucial roles in the maintenance of crista junctions, inner membrane architecture, and formation of contact sites to the outer membrane.</text>
</comment>
<comment type="subcellular location">
    <subcellularLocation>
        <location evidence="1">Mitochondrion inner membrane</location>
    </subcellularLocation>
</comment>
<accession>A0A6A6U369</accession>
<dbReference type="Pfam" id="PF09769">
    <property type="entry name" value="ApoO"/>
    <property type="match status" value="1"/>
</dbReference>
<keyword evidence="1" id="KW-0999">Mitochondrion inner membrane</keyword>
<gene>
    <name evidence="3" type="ORF">BT63DRAFT_481072</name>
</gene>
<dbReference type="InterPro" id="IPR019166">
    <property type="entry name" value="MIC26/MIC27"/>
</dbReference>
<organism evidence="3 4">
    <name type="scientific">Microthyrium microscopicum</name>
    <dbReference type="NCBI Taxonomy" id="703497"/>
    <lineage>
        <taxon>Eukaryota</taxon>
        <taxon>Fungi</taxon>
        <taxon>Dikarya</taxon>
        <taxon>Ascomycota</taxon>
        <taxon>Pezizomycotina</taxon>
        <taxon>Dothideomycetes</taxon>
        <taxon>Dothideomycetes incertae sedis</taxon>
        <taxon>Microthyriales</taxon>
        <taxon>Microthyriaceae</taxon>
        <taxon>Microthyrium</taxon>
    </lineage>
</organism>
<dbReference type="EMBL" id="MU004238">
    <property type="protein sequence ID" value="KAF2666572.1"/>
    <property type="molecule type" value="Genomic_DNA"/>
</dbReference>
<dbReference type="OrthoDB" id="2399148at2759"/>
<keyword evidence="4" id="KW-1185">Reference proteome</keyword>
<keyword evidence="1" id="KW-0496">Mitochondrion</keyword>
<evidence type="ECO:0000256" key="1">
    <source>
        <dbReference type="RuleBase" id="RU363021"/>
    </source>
</evidence>
<protein>
    <recommendedName>
        <fullName evidence="1">MICOS complex subunit</fullName>
    </recommendedName>
</protein>
<dbReference type="GO" id="GO:0061617">
    <property type="term" value="C:MICOS complex"/>
    <property type="evidence" value="ECO:0007669"/>
    <property type="project" value="UniProtKB-UniRule"/>
</dbReference>
<keyword evidence="1" id="KW-0472">Membrane</keyword>
<proteinExistence type="predicted"/>
<dbReference type="PANTHER" id="PTHR28268">
    <property type="entry name" value="MICOS SUBUNIT MIC26"/>
    <property type="match status" value="1"/>
</dbReference>
<evidence type="ECO:0000313" key="3">
    <source>
        <dbReference type="EMBL" id="KAF2666572.1"/>
    </source>
</evidence>
<dbReference type="Proteomes" id="UP000799302">
    <property type="component" value="Unassembled WGS sequence"/>
</dbReference>
<name>A0A6A6U369_9PEZI</name>
<evidence type="ECO:0000313" key="4">
    <source>
        <dbReference type="Proteomes" id="UP000799302"/>
    </source>
</evidence>
<dbReference type="GO" id="GO:0042407">
    <property type="term" value="P:cristae formation"/>
    <property type="evidence" value="ECO:0007669"/>
    <property type="project" value="InterPro"/>
</dbReference>